<dbReference type="AlphaFoldDB" id="A0A918X3H3"/>
<evidence type="ECO:0000313" key="1">
    <source>
        <dbReference type="EMBL" id="GHD08623.1"/>
    </source>
</evidence>
<comment type="caution">
    <text evidence="1">The sequence shown here is derived from an EMBL/GenBank/DDBJ whole genome shotgun (WGS) entry which is preliminary data.</text>
</comment>
<gene>
    <name evidence="1" type="ORF">GCM10010334_62110</name>
</gene>
<evidence type="ECO:0000313" key="2">
    <source>
        <dbReference type="Proteomes" id="UP000638353"/>
    </source>
</evidence>
<reference evidence="1" key="2">
    <citation type="submission" date="2020-09" db="EMBL/GenBank/DDBJ databases">
        <authorList>
            <person name="Sun Q."/>
            <person name="Ohkuma M."/>
        </authorList>
    </citation>
    <scope>NUCLEOTIDE SEQUENCE</scope>
    <source>
        <strain evidence="1">JCM 4637</strain>
    </source>
</reference>
<protein>
    <submittedName>
        <fullName evidence="1">Uncharacterized protein</fullName>
    </submittedName>
</protein>
<name>A0A918X3H3_9ACTN</name>
<accession>A0A918X3H3</accession>
<proteinExistence type="predicted"/>
<dbReference type="EMBL" id="BMVC01000014">
    <property type="protein sequence ID" value="GHD08623.1"/>
    <property type="molecule type" value="Genomic_DNA"/>
</dbReference>
<dbReference type="RefSeq" id="WP_189826108.1">
    <property type="nucleotide sequence ID" value="NZ_BMVC01000014.1"/>
</dbReference>
<organism evidence="1 2">
    <name type="scientific">Streptomyces finlayi</name>
    <dbReference type="NCBI Taxonomy" id="67296"/>
    <lineage>
        <taxon>Bacteria</taxon>
        <taxon>Bacillati</taxon>
        <taxon>Actinomycetota</taxon>
        <taxon>Actinomycetes</taxon>
        <taxon>Kitasatosporales</taxon>
        <taxon>Streptomycetaceae</taxon>
        <taxon>Streptomyces</taxon>
    </lineage>
</organism>
<reference evidence="1" key="1">
    <citation type="journal article" date="2014" name="Int. J. Syst. Evol. Microbiol.">
        <title>Complete genome sequence of Corynebacterium casei LMG S-19264T (=DSM 44701T), isolated from a smear-ripened cheese.</title>
        <authorList>
            <consortium name="US DOE Joint Genome Institute (JGI-PGF)"/>
            <person name="Walter F."/>
            <person name="Albersmeier A."/>
            <person name="Kalinowski J."/>
            <person name="Ruckert C."/>
        </authorList>
    </citation>
    <scope>NUCLEOTIDE SEQUENCE</scope>
    <source>
        <strain evidence="1">JCM 4637</strain>
    </source>
</reference>
<sequence>MEALKKLCTEPGSLIALTLRAQLVGVRAALAEVLEALPEDPGAAAGREALRELDAVLERQEPEGAAAVDAYAPTRARETHALAGLAAELVASPEASNYLGPLTVPAETEAVFLWRWFHLTLLRLPAAQAHRWRERAARLAPGPEAQAAGQWVQWRALNRAWDLVPPLPDSGAPGLRIAADEQATADPSPAADLSPAAVYEVLADWVTGLAAYDTELHHCLEVLTHRGLLPLHEAGHRKAYEQELRHRIARLARQPQDSPEALRAALAVDEALCSVLHLPPAAPGSWWAEVAGTSQHTVLELRRRVRGRGADVAVEVPAPHYRDARQRTGGNDIPLDAGGLKGQVLAVLRLWARVEGQEMRGRVVYRG</sequence>
<dbReference type="Proteomes" id="UP000638353">
    <property type="component" value="Unassembled WGS sequence"/>
</dbReference>